<dbReference type="PANTHER" id="PTHR37422:SF13">
    <property type="entry name" value="LIPOPOLYSACCHARIDE BIOSYNTHESIS PROTEIN PA4999-RELATED"/>
    <property type="match status" value="1"/>
</dbReference>
<evidence type="ECO:0000256" key="3">
    <source>
        <dbReference type="ARBA" id="ARBA00022989"/>
    </source>
</evidence>
<dbReference type="Pfam" id="PF04932">
    <property type="entry name" value="Wzy_C"/>
    <property type="match status" value="1"/>
</dbReference>
<feature type="transmembrane region" description="Helical" evidence="5">
    <location>
        <begin position="254"/>
        <end position="278"/>
    </location>
</feature>
<evidence type="ECO:0000259" key="6">
    <source>
        <dbReference type="Pfam" id="PF04932"/>
    </source>
</evidence>
<feature type="transmembrane region" description="Helical" evidence="5">
    <location>
        <begin position="393"/>
        <end position="411"/>
    </location>
</feature>
<feature type="transmembrane region" description="Helical" evidence="5">
    <location>
        <begin position="285"/>
        <end position="304"/>
    </location>
</feature>
<evidence type="ECO:0000313" key="8">
    <source>
        <dbReference type="Proteomes" id="UP001597347"/>
    </source>
</evidence>
<feature type="transmembrane region" description="Helical" evidence="5">
    <location>
        <begin position="108"/>
        <end position="127"/>
    </location>
</feature>
<organism evidence="7 8">
    <name type="scientific">Amnibacterium endophyticum</name>
    <dbReference type="NCBI Taxonomy" id="2109337"/>
    <lineage>
        <taxon>Bacteria</taxon>
        <taxon>Bacillati</taxon>
        <taxon>Actinomycetota</taxon>
        <taxon>Actinomycetes</taxon>
        <taxon>Micrococcales</taxon>
        <taxon>Microbacteriaceae</taxon>
        <taxon>Amnibacterium</taxon>
    </lineage>
</organism>
<feature type="domain" description="O-antigen ligase-related" evidence="6">
    <location>
        <begin position="243"/>
        <end position="376"/>
    </location>
</feature>
<protein>
    <submittedName>
        <fullName evidence="7">O-antigen ligase family protein</fullName>
    </submittedName>
</protein>
<keyword evidence="2 5" id="KW-0812">Transmembrane</keyword>
<proteinExistence type="predicted"/>
<dbReference type="PANTHER" id="PTHR37422">
    <property type="entry name" value="TEICHURONIC ACID BIOSYNTHESIS PROTEIN TUAE"/>
    <property type="match status" value="1"/>
</dbReference>
<feature type="transmembrane region" description="Helical" evidence="5">
    <location>
        <begin position="134"/>
        <end position="152"/>
    </location>
</feature>
<dbReference type="GO" id="GO:0016874">
    <property type="term" value="F:ligase activity"/>
    <property type="evidence" value="ECO:0007669"/>
    <property type="project" value="UniProtKB-KW"/>
</dbReference>
<dbReference type="InterPro" id="IPR007016">
    <property type="entry name" value="O-antigen_ligase-rel_domated"/>
</dbReference>
<feature type="transmembrane region" description="Helical" evidence="5">
    <location>
        <begin position="360"/>
        <end position="384"/>
    </location>
</feature>
<dbReference type="EMBL" id="JBHUEA010000001">
    <property type="protein sequence ID" value="MFD1720149.1"/>
    <property type="molecule type" value="Genomic_DNA"/>
</dbReference>
<reference evidence="8" key="1">
    <citation type="journal article" date="2019" name="Int. J. Syst. Evol. Microbiol.">
        <title>The Global Catalogue of Microorganisms (GCM) 10K type strain sequencing project: providing services to taxonomists for standard genome sequencing and annotation.</title>
        <authorList>
            <consortium name="The Broad Institute Genomics Platform"/>
            <consortium name="The Broad Institute Genome Sequencing Center for Infectious Disease"/>
            <person name="Wu L."/>
            <person name="Ma J."/>
        </authorList>
    </citation>
    <scope>NUCLEOTIDE SEQUENCE [LARGE SCALE GENOMIC DNA]</scope>
    <source>
        <strain evidence="8">CGMCC 1.12471</strain>
    </source>
</reference>
<feature type="transmembrane region" description="Helical" evidence="5">
    <location>
        <begin position="38"/>
        <end position="56"/>
    </location>
</feature>
<evidence type="ECO:0000256" key="1">
    <source>
        <dbReference type="ARBA" id="ARBA00004141"/>
    </source>
</evidence>
<keyword evidence="8" id="KW-1185">Reference proteome</keyword>
<keyword evidence="4 5" id="KW-0472">Membrane</keyword>
<feature type="transmembrane region" description="Helical" evidence="5">
    <location>
        <begin position="68"/>
        <end position="88"/>
    </location>
</feature>
<dbReference type="RefSeq" id="WP_377931356.1">
    <property type="nucleotide sequence ID" value="NZ_JBHUEA010000001.1"/>
</dbReference>
<dbReference type="InterPro" id="IPR051533">
    <property type="entry name" value="WaaL-like"/>
</dbReference>
<keyword evidence="3 5" id="KW-1133">Transmembrane helix</keyword>
<feature type="transmembrane region" description="Helical" evidence="5">
    <location>
        <begin position="417"/>
        <end position="437"/>
    </location>
</feature>
<comment type="caution">
    <text evidence="7">The sequence shown here is derived from an EMBL/GenBank/DDBJ whole genome shotgun (WGS) entry which is preliminary data.</text>
</comment>
<evidence type="ECO:0000256" key="5">
    <source>
        <dbReference type="SAM" id="Phobius"/>
    </source>
</evidence>
<evidence type="ECO:0000313" key="7">
    <source>
        <dbReference type="EMBL" id="MFD1720149.1"/>
    </source>
</evidence>
<sequence length="492" mass="50894">MRVPRSPALWAPLALLLGGFMSAAALIGAPLLGRSAPVDGVIVIVIVAALWLAAAFAVPTRALPTMAILVYALIPYRVLPGAVLLLIWSVRRAAAARRVGPWPSRGGVAVLAIVSALLLVAVLSLVVSPYRGASAAWTVNCLLALGAVVVVGDCRSEAASLRRVWPAVGAVVGAYAVLEYVLRRNPVYGAVDQLIGGAAVQNWSGYRSTASLDHPVYLGMFLACSCALAVGAFARGSRWSLVAVVLTGGGLVTTLSRGAFLALGVAGVVGAILAAFAGRAVLRRFAAVLVVAAAITAVALPVLLERFGSSEAQGSVTQRTRTYDIVFSAWTQHPVLGTGGGTAADAVGDAILSLRYIENWYLQILLGLGAVGLLVVAALVAALLTTAVRRRDLPAAMLTAAFCVAIATYNADDRAATLFLLALVVVVVVGGGGAAVAPGRLATGRETPATPMRVPDANRSGGGDELLVLPRMLLWRRFVLLPRRRPLEPHLS</sequence>
<name>A0ABW4LDW7_9MICO</name>
<evidence type="ECO:0000256" key="4">
    <source>
        <dbReference type="ARBA" id="ARBA00023136"/>
    </source>
</evidence>
<accession>A0ABW4LDW7</accession>
<gene>
    <name evidence="7" type="ORF">ACFSBI_01180</name>
</gene>
<feature type="transmembrane region" description="Helical" evidence="5">
    <location>
        <begin position="164"/>
        <end position="182"/>
    </location>
</feature>
<dbReference type="Proteomes" id="UP001597347">
    <property type="component" value="Unassembled WGS sequence"/>
</dbReference>
<evidence type="ECO:0000256" key="2">
    <source>
        <dbReference type="ARBA" id="ARBA00022692"/>
    </source>
</evidence>
<feature type="transmembrane region" description="Helical" evidence="5">
    <location>
        <begin position="216"/>
        <end position="234"/>
    </location>
</feature>
<keyword evidence="7" id="KW-0436">Ligase</keyword>
<comment type="subcellular location">
    <subcellularLocation>
        <location evidence="1">Membrane</location>
        <topology evidence="1">Multi-pass membrane protein</topology>
    </subcellularLocation>
</comment>